<reference evidence="2 3" key="1">
    <citation type="submission" date="2019-05" db="EMBL/GenBank/DDBJ databases">
        <title>Another draft genome of Portunus trituberculatus and its Hox gene families provides insights of decapod evolution.</title>
        <authorList>
            <person name="Jeong J.-H."/>
            <person name="Song I."/>
            <person name="Kim S."/>
            <person name="Choi T."/>
            <person name="Kim D."/>
            <person name="Ryu S."/>
            <person name="Kim W."/>
        </authorList>
    </citation>
    <scope>NUCLEOTIDE SEQUENCE [LARGE SCALE GENOMIC DNA]</scope>
    <source>
        <tissue evidence="2">Muscle</tissue>
    </source>
</reference>
<name>A0A5B7E0T2_PORTR</name>
<evidence type="ECO:0000313" key="2">
    <source>
        <dbReference type="EMBL" id="MPC26803.1"/>
    </source>
</evidence>
<dbReference type="AlphaFoldDB" id="A0A5B7E0T2"/>
<proteinExistence type="predicted"/>
<evidence type="ECO:0000256" key="1">
    <source>
        <dbReference type="SAM" id="MobiDB-lite"/>
    </source>
</evidence>
<gene>
    <name evidence="2" type="ORF">E2C01_019953</name>
</gene>
<keyword evidence="3" id="KW-1185">Reference proteome</keyword>
<dbReference type="EMBL" id="VSRR010001654">
    <property type="protein sequence ID" value="MPC26803.1"/>
    <property type="molecule type" value="Genomic_DNA"/>
</dbReference>
<feature type="compositionally biased region" description="Polar residues" evidence="1">
    <location>
        <begin position="1"/>
        <end position="17"/>
    </location>
</feature>
<dbReference type="Proteomes" id="UP000324222">
    <property type="component" value="Unassembled WGS sequence"/>
</dbReference>
<accession>A0A5B7E0T2</accession>
<evidence type="ECO:0000313" key="3">
    <source>
        <dbReference type="Proteomes" id="UP000324222"/>
    </source>
</evidence>
<feature type="region of interest" description="Disordered" evidence="1">
    <location>
        <begin position="1"/>
        <end position="31"/>
    </location>
</feature>
<comment type="caution">
    <text evidence="2">The sequence shown here is derived from an EMBL/GenBank/DDBJ whole genome shotgun (WGS) entry which is preliminary data.</text>
</comment>
<sequence length="91" mass="10077">MKTSQKNTTQHNQGNVSKSERRGPPQLLNLPYGAKSPSHTLFCNTYMIGGSGMVVLGYSTLSRHGRQPAEGDTRGKKAWVHGLRRVTYGKY</sequence>
<organism evidence="2 3">
    <name type="scientific">Portunus trituberculatus</name>
    <name type="common">Swimming crab</name>
    <name type="synonym">Neptunus trituberculatus</name>
    <dbReference type="NCBI Taxonomy" id="210409"/>
    <lineage>
        <taxon>Eukaryota</taxon>
        <taxon>Metazoa</taxon>
        <taxon>Ecdysozoa</taxon>
        <taxon>Arthropoda</taxon>
        <taxon>Crustacea</taxon>
        <taxon>Multicrustacea</taxon>
        <taxon>Malacostraca</taxon>
        <taxon>Eumalacostraca</taxon>
        <taxon>Eucarida</taxon>
        <taxon>Decapoda</taxon>
        <taxon>Pleocyemata</taxon>
        <taxon>Brachyura</taxon>
        <taxon>Eubrachyura</taxon>
        <taxon>Portunoidea</taxon>
        <taxon>Portunidae</taxon>
        <taxon>Portuninae</taxon>
        <taxon>Portunus</taxon>
    </lineage>
</organism>
<protein>
    <submittedName>
        <fullName evidence="2">Uncharacterized protein</fullName>
    </submittedName>
</protein>